<evidence type="ECO:0000256" key="5">
    <source>
        <dbReference type="ARBA" id="ARBA00022989"/>
    </source>
</evidence>
<proteinExistence type="predicted"/>
<evidence type="ECO:0000256" key="2">
    <source>
        <dbReference type="ARBA" id="ARBA00022448"/>
    </source>
</evidence>
<dbReference type="InterPro" id="IPR006037">
    <property type="entry name" value="RCK_C"/>
</dbReference>
<dbReference type="Pfam" id="PF03600">
    <property type="entry name" value="CitMHS"/>
    <property type="match status" value="1"/>
</dbReference>
<dbReference type="EMBL" id="LAZR01000101">
    <property type="protein sequence ID" value="KKN91678.1"/>
    <property type="molecule type" value="Genomic_DNA"/>
</dbReference>
<feature type="transmembrane region" description="Helical" evidence="8">
    <location>
        <begin position="91"/>
        <end position="116"/>
    </location>
</feature>
<feature type="transmembrane region" description="Helical" evidence="8">
    <location>
        <begin position="6"/>
        <end position="22"/>
    </location>
</feature>
<feature type="transmembrane region" description="Helical" evidence="8">
    <location>
        <begin position="136"/>
        <end position="160"/>
    </location>
</feature>
<comment type="subcellular location">
    <subcellularLocation>
        <location evidence="1">Membrane</location>
        <topology evidence="1">Multi-pass membrane protein</topology>
    </subcellularLocation>
</comment>
<dbReference type="GO" id="GO:0006813">
    <property type="term" value="P:potassium ion transport"/>
    <property type="evidence" value="ECO:0007669"/>
    <property type="project" value="InterPro"/>
</dbReference>
<feature type="transmembrane region" description="Helical" evidence="8">
    <location>
        <begin position="577"/>
        <end position="595"/>
    </location>
</feature>
<evidence type="ECO:0000256" key="3">
    <source>
        <dbReference type="ARBA" id="ARBA00022692"/>
    </source>
</evidence>
<feature type="domain" description="RCK C-terminal" evidence="9">
    <location>
        <begin position="204"/>
        <end position="291"/>
    </location>
</feature>
<evidence type="ECO:0000256" key="7">
    <source>
        <dbReference type="SAM" id="MobiDB-lite"/>
    </source>
</evidence>
<dbReference type="SUPFAM" id="SSF116726">
    <property type="entry name" value="TrkA C-terminal domain-like"/>
    <property type="match status" value="2"/>
</dbReference>
<reference evidence="10" key="1">
    <citation type="journal article" date="2015" name="Nature">
        <title>Complex archaea that bridge the gap between prokaryotes and eukaryotes.</title>
        <authorList>
            <person name="Spang A."/>
            <person name="Saw J.H."/>
            <person name="Jorgensen S.L."/>
            <person name="Zaremba-Niedzwiedzka K."/>
            <person name="Martijn J."/>
            <person name="Lind A.E."/>
            <person name="van Eijk R."/>
            <person name="Schleper C."/>
            <person name="Guy L."/>
            <person name="Ettema T.J."/>
        </authorList>
    </citation>
    <scope>NUCLEOTIDE SEQUENCE</scope>
</reference>
<feature type="domain" description="RCK C-terminal" evidence="9">
    <location>
        <begin position="346"/>
        <end position="430"/>
    </location>
</feature>
<dbReference type="InterPro" id="IPR004680">
    <property type="entry name" value="Cit_transptr-like_dom"/>
</dbReference>
<keyword evidence="2" id="KW-0813">Transport</keyword>
<evidence type="ECO:0000256" key="6">
    <source>
        <dbReference type="ARBA" id="ARBA00023136"/>
    </source>
</evidence>
<keyword evidence="5 8" id="KW-1133">Transmembrane helix</keyword>
<evidence type="ECO:0000259" key="9">
    <source>
        <dbReference type="PROSITE" id="PS51202"/>
    </source>
</evidence>
<comment type="caution">
    <text evidence="10">The sequence shown here is derived from an EMBL/GenBank/DDBJ whole genome shotgun (WGS) entry which is preliminary data.</text>
</comment>
<dbReference type="AlphaFoldDB" id="A0A0F9XI77"/>
<dbReference type="GO" id="GO:0008324">
    <property type="term" value="F:monoatomic cation transmembrane transporter activity"/>
    <property type="evidence" value="ECO:0007669"/>
    <property type="project" value="InterPro"/>
</dbReference>
<feature type="transmembrane region" description="Helical" evidence="8">
    <location>
        <begin position="172"/>
        <end position="200"/>
    </location>
</feature>
<sequence>MTTDQGLIFAILGITIALFLWGRWRHDVVAVAALLACVLAGLTPGEAAFAGFSNPAVITVGAVLILSFGLQTTGAVEAMAQKVLPRQGNPLVALSALVLLGALLSAFMNNVGAMALMMPIALQLAAKQNIPPGKVLMPLAFGTILGGMTTLIGTPPNLIVAGFRAKATGSGFAMFDFAPVGVVVAVLGIMFAVGAARWLVPVRIQAEMDSFDTGTYLTEVHIAEGAKAVGKTLGDIEKRLEEVDGQIVGMVRNDFRVTAPYPGSVLRAGDILVIEAEPEGLGPTLTRLGLKLEEAVDTEGAAEPTDPVMADDARTQPDGPDLAPAEPETSNPVDGDNDAAKNKEAEQKKVAPNSDIVIQELVAQPGATVIGRSASDLQIRTRYGINLLAISRKGHRSISRLRWTDLQAGDVLLMQGLPEAIAGFAAEHHCIPLAQRSIIIPDGRKAATALGIMAAAVLLAAFGLLPAQVAFVAGVLGYMVTKVIPLRRIYEAVDWPIIVLLGALFPLATAMAETGAADLLAQTLLQQVAQGDPVLALILILVATMTLSDFMNNAATAAVMCPIALSISSQLQANPDSFLMAVAIGASCAFLTPIGHQNNTLILGPGGFRFGDYWRLGLPLEIVVVGVSVPVLLWVWPL</sequence>
<dbReference type="PANTHER" id="PTHR43652">
    <property type="entry name" value="BASIC AMINO ACID ANTIPORTER YFCC-RELATED"/>
    <property type="match status" value="1"/>
</dbReference>
<keyword evidence="6 8" id="KW-0472">Membrane</keyword>
<feature type="transmembrane region" description="Helical" evidence="8">
    <location>
        <begin position="29"/>
        <end position="50"/>
    </location>
</feature>
<dbReference type="InterPro" id="IPR036721">
    <property type="entry name" value="RCK_C_sf"/>
</dbReference>
<evidence type="ECO:0000256" key="4">
    <source>
        <dbReference type="ARBA" id="ARBA00022737"/>
    </source>
</evidence>
<keyword evidence="4" id="KW-0677">Repeat</keyword>
<gene>
    <name evidence="10" type="ORF">LCGC14_0215600</name>
</gene>
<evidence type="ECO:0000313" key="10">
    <source>
        <dbReference type="EMBL" id="KKN91678.1"/>
    </source>
</evidence>
<evidence type="ECO:0000256" key="1">
    <source>
        <dbReference type="ARBA" id="ARBA00004141"/>
    </source>
</evidence>
<feature type="region of interest" description="Disordered" evidence="7">
    <location>
        <begin position="297"/>
        <end position="350"/>
    </location>
</feature>
<feature type="transmembrane region" description="Helical" evidence="8">
    <location>
        <begin position="450"/>
        <end position="480"/>
    </location>
</feature>
<evidence type="ECO:0000256" key="8">
    <source>
        <dbReference type="SAM" id="Phobius"/>
    </source>
</evidence>
<dbReference type="PANTHER" id="PTHR43652:SF2">
    <property type="entry name" value="BASIC AMINO ACID ANTIPORTER YFCC-RELATED"/>
    <property type="match status" value="1"/>
</dbReference>
<dbReference type="InterPro" id="IPR051679">
    <property type="entry name" value="DASS-Related_Transporters"/>
</dbReference>
<dbReference type="Gene3D" id="3.30.70.1450">
    <property type="entry name" value="Regulator of K+ conductance, C-terminal domain"/>
    <property type="match status" value="2"/>
</dbReference>
<feature type="transmembrane region" description="Helical" evidence="8">
    <location>
        <begin position="616"/>
        <end position="636"/>
    </location>
</feature>
<feature type="transmembrane region" description="Helical" evidence="8">
    <location>
        <begin position="492"/>
        <end position="512"/>
    </location>
</feature>
<feature type="transmembrane region" description="Helical" evidence="8">
    <location>
        <begin position="56"/>
        <end position="79"/>
    </location>
</feature>
<name>A0A0F9XI77_9ZZZZ</name>
<dbReference type="PROSITE" id="PS51202">
    <property type="entry name" value="RCK_C"/>
    <property type="match status" value="2"/>
</dbReference>
<organism evidence="10">
    <name type="scientific">marine sediment metagenome</name>
    <dbReference type="NCBI Taxonomy" id="412755"/>
    <lineage>
        <taxon>unclassified sequences</taxon>
        <taxon>metagenomes</taxon>
        <taxon>ecological metagenomes</taxon>
    </lineage>
</organism>
<dbReference type="GO" id="GO:0005886">
    <property type="term" value="C:plasma membrane"/>
    <property type="evidence" value="ECO:0007669"/>
    <property type="project" value="TreeGrafter"/>
</dbReference>
<dbReference type="Pfam" id="PF02080">
    <property type="entry name" value="TrkA_C"/>
    <property type="match status" value="2"/>
</dbReference>
<feature type="compositionally biased region" description="Basic and acidic residues" evidence="7">
    <location>
        <begin position="338"/>
        <end position="349"/>
    </location>
</feature>
<accession>A0A0F9XI77</accession>
<keyword evidence="3 8" id="KW-0812">Transmembrane</keyword>
<protein>
    <recommendedName>
        <fullName evidence="9">RCK C-terminal domain-containing protein</fullName>
    </recommendedName>
</protein>